<evidence type="ECO:0000313" key="2">
    <source>
        <dbReference type="Proteomes" id="UP000799423"/>
    </source>
</evidence>
<protein>
    <recommendedName>
        <fullName evidence="3">F-box domain-containing protein</fullName>
    </recommendedName>
</protein>
<accession>A0A6A7BI71</accession>
<dbReference type="OrthoDB" id="5314997at2759"/>
<evidence type="ECO:0008006" key="3">
    <source>
        <dbReference type="Google" id="ProtNLM"/>
    </source>
</evidence>
<proteinExistence type="predicted"/>
<dbReference type="Proteomes" id="UP000799423">
    <property type="component" value="Unassembled WGS sequence"/>
</dbReference>
<reference evidence="1" key="1">
    <citation type="submission" date="2020-01" db="EMBL/GenBank/DDBJ databases">
        <authorList>
            <consortium name="DOE Joint Genome Institute"/>
            <person name="Haridas S."/>
            <person name="Albert R."/>
            <person name="Binder M."/>
            <person name="Bloem J."/>
            <person name="Labutti K."/>
            <person name="Salamov A."/>
            <person name="Andreopoulos B."/>
            <person name="Baker S.E."/>
            <person name="Barry K."/>
            <person name="Bills G."/>
            <person name="Bluhm B.H."/>
            <person name="Cannon C."/>
            <person name="Castanera R."/>
            <person name="Culley D.E."/>
            <person name="Daum C."/>
            <person name="Ezra D."/>
            <person name="Gonzalez J.B."/>
            <person name="Henrissat B."/>
            <person name="Kuo A."/>
            <person name="Liang C."/>
            <person name="Lipzen A."/>
            <person name="Lutzoni F."/>
            <person name="Magnuson J."/>
            <person name="Mondo S."/>
            <person name="Nolan M."/>
            <person name="Ohm R."/>
            <person name="Pangilinan J."/>
            <person name="Park H.-J."/>
            <person name="Ramirez L."/>
            <person name="Alfaro M."/>
            <person name="Sun H."/>
            <person name="Tritt A."/>
            <person name="Yoshinaga Y."/>
            <person name="Zwiers L.-H."/>
            <person name="Turgeon B.G."/>
            <person name="Goodwin S.B."/>
            <person name="Spatafora J.W."/>
            <person name="Crous P.W."/>
            <person name="Grigoriev I.V."/>
        </authorList>
    </citation>
    <scope>NUCLEOTIDE SEQUENCE</scope>
    <source>
        <strain evidence="1">IPT5</strain>
    </source>
</reference>
<sequence length="366" mass="41433">MKQYLTANAATADDIAPTPTTAGTKSYGFLELPYDIRNIIYAHMFEHHRRVLLHIEFGLYFEDTRIPTALLQVSRSIHDEIKTELEIYKQAKAPAFISTLENYPLASQIIHLIEDGRKYDLSYQARKPLPTYADSLDIFTRRMPITSFKLRMLRTYEAQMSSDACNDAALREYFSRAVLALRKIPSINVRIIACRAPPGRLLGYLPNVNPLMENTIASMVEWIVKERCPSSSQRKLCNLQVNITVMGESLELAKWYGGALGMNLGYVKLTCDVAGDEDMVLIRKYHLFAHMDRVNDVHGYQDTQVGSFFSRGSNCPPTVHLPYHTSANLKSTPKMSIGSRFGRKPQPNIVPDVSDVAESETLQLQH</sequence>
<dbReference type="EMBL" id="MU006293">
    <property type="protein sequence ID" value="KAF2854165.1"/>
    <property type="molecule type" value="Genomic_DNA"/>
</dbReference>
<gene>
    <name evidence="1" type="ORF">T440DRAFT_476091</name>
</gene>
<organism evidence="1 2">
    <name type="scientific">Plenodomus tracheiphilus IPT5</name>
    <dbReference type="NCBI Taxonomy" id="1408161"/>
    <lineage>
        <taxon>Eukaryota</taxon>
        <taxon>Fungi</taxon>
        <taxon>Dikarya</taxon>
        <taxon>Ascomycota</taxon>
        <taxon>Pezizomycotina</taxon>
        <taxon>Dothideomycetes</taxon>
        <taxon>Pleosporomycetidae</taxon>
        <taxon>Pleosporales</taxon>
        <taxon>Pleosporineae</taxon>
        <taxon>Leptosphaeriaceae</taxon>
        <taxon>Plenodomus</taxon>
    </lineage>
</organism>
<dbReference type="AlphaFoldDB" id="A0A6A7BI71"/>
<name>A0A6A7BI71_9PLEO</name>
<evidence type="ECO:0000313" key="1">
    <source>
        <dbReference type="EMBL" id="KAF2854165.1"/>
    </source>
</evidence>
<keyword evidence="2" id="KW-1185">Reference proteome</keyword>